<dbReference type="VEuPathDB" id="FungiDB:QG37_06188"/>
<evidence type="ECO:0000313" key="2">
    <source>
        <dbReference type="Proteomes" id="UP000037122"/>
    </source>
</evidence>
<reference evidence="2" key="1">
    <citation type="journal article" date="2015" name="BMC Genomics">
        <title>Draft genome of a commonly misdiagnosed multidrug resistant pathogen Candida auris.</title>
        <authorList>
            <person name="Chatterjee S."/>
            <person name="Alampalli S.V."/>
            <person name="Nageshan R.K."/>
            <person name="Chettiar S.T."/>
            <person name="Joshi S."/>
            <person name="Tatu U.S."/>
        </authorList>
    </citation>
    <scope>NUCLEOTIDE SEQUENCE [LARGE SCALE GENOMIC DNA]</scope>
    <source>
        <strain evidence="2">6684</strain>
    </source>
</reference>
<accession>A0A0L0NUB1</accession>
<dbReference type="EMBL" id="LGST01000041">
    <property type="protein sequence ID" value="KND97777.1"/>
    <property type="molecule type" value="Genomic_DNA"/>
</dbReference>
<dbReference type="Proteomes" id="UP000037122">
    <property type="component" value="Unassembled WGS sequence"/>
</dbReference>
<evidence type="ECO:0000313" key="1">
    <source>
        <dbReference type="EMBL" id="KND97777.1"/>
    </source>
</evidence>
<dbReference type="AlphaFoldDB" id="A0A0L0NUB1"/>
<organism evidence="1 2">
    <name type="scientific">Candidozyma auris</name>
    <name type="common">Yeast</name>
    <name type="synonym">Candida auris</name>
    <dbReference type="NCBI Taxonomy" id="498019"/>
    <lineage>
        <taxon>Eukaryota</taxon>
        <taxon>Fungi</taxon>
        <taxon>Dikarya</taxon>
        <taxon>Ascomycota</taxon>
        <taxon>Saccharomycotina</taxon>
        <taxon>Pichiomycetes</taxon>
        <taxon>Metschnikowiaceae</taxon>
        <taxon>Candidozyma</taxon>
    </lineage>
</organism>
<sequence length="59" mass="6709">MHLIVLALFSYQALLLKRGAAVPLGYLVTIFATMYGDRFPTPRKTSGLVIFENHEERKN</sequence>
<protein>
    <submittedName>
        <fullName evidence="1">Uncharacterized protein</fullName>
    </submittedName>
</protein>
<comment type="caution">
    <text evidence="1">The sequence shown here is derived from an EMBL/GenBank/DDBJ whole genome shotgun (WGS) entry which is preliminary data.</text>
</comment>
<name>A0A0L0NUB1_CANAR</name>
<gene>
    <name evidence="1" type="ORF">QG37_06188</name>
</gene>
<proteinExistence type="predicted"/>